<keyword evidence="1" id="KW-0732">Signal</keyword>
<proteinExistence type="predicted"/>
<dbReference type="GeneID" id="127565484"/>
<feature type="signal peptide" evidence="1">
    <location>
        <begin position="1"/>
        <end position="22"/>
    </location>
</feature>
<keyword evidence="2" id="KW-1185">Reference proteome</keyword>
<organism evidence="2 3">
    <name type="scientific">Drosophila albomicans</name>
    <name type="common">Fruit fly</name>
    <dbReference type="NCBI Taxonomy" id="7291"/>
    <lineage>
        <taxon>Eukaryota</taxon>
        <taxon>Metazoa</taxon>
        <taxon>Ecdysozoa</taxon>
        <taxon>Arthropoda</taxon>
        <taxon>Hexapoda</taxon>
        <taxon>Insecta</taxon>
        <taxon>Pterygota</taxon>
        <taxon>Neoptera</taxon>
        <taxon>Endopterygota</taxon>
        <taxon>Diptera</taxon>
        <taxon>Brachycera</taxon>
        <taxon>Muscomorpha</taxon>
        <taxon>Ephydroidea</taxon>
        <taxon>Drosophilidae</taxon>
        <taxon>Drosophila</taxon>
    </lineage>
</organism>
<dbReference type="RefSeq" id="XP_051860109.1">
    <property type="nucleotide sequence ID" value="XM_052004149.1"/>
</dbReference>
<evidence type="ECO:0000256" key="1">
    <source>
        <dbReference type="SAM" id="SignalP"/>
    </source>
</evidence>
<feature type="chain" id="PRO_5039380113" evidence="1">
    <location>
        <begin position="23"/>
        <end position="146"/>
    </location>
</feature>
<protein>
    <submittedName>
        <fullName evidence="3">Uncharacterized protein LOC127565484</fullName>
    </submittedName>
</protein>
<gene>
    <name evidence="3" type="primary">LOC127565484</name>
</gene>
<dbReference type="OrthoDB" id="7866453at2759"/>
<dbReference type="Proteomes" id="UP000515160">
    <property type="component" value="Chromosome 3"/>
</dbReference>
<evidence type="ECO:0000313" key="2">
    <source>
        <dbReference type="Proteomes" id="UP000515160"/>
    </source>
</evidence>
<evidence type="ECO:0000313" key="3">
    <source>
        <dbReference type="RefSeq" id="XP_051860109.1"/>
    </source>
</evidence>
<name>A0A9C6SQE1_DROAB</name>
<dbReference type="AlphaFoldDB" id="A0A9C6SQE1"/>
<sequence>MLHYSSILLAMIMFLPAHRSQCVNCTEFWHSGRLIDETGYFCERGASISEVYLKEEDYATSTPNPNSLWATCVPYPYRLEHVAKYCCFWSQNFGCNAAIGVTIYPYGNPVRFCEKCRNKCSRPADSVGLAPTKWFIICCLSIMRVL</sequence>
<reference evidence="3" key="1">
    <citation type="submission" date="2025-08" db="UniProtKB">
        <authorList>
            <consortium name="RefSeq"/>
        </authorList>
    </citation>
    <scope>IDENTIFICATION</scope>
    <source>
        <strain evidence="3">15112-1751.03</strain>
        <tissue evidence="3">Whole Adult</tissue>
    </source>
</reference>
<accession>A0A9C6SQE1</accession>